<evidence type="ECO:0000256" key="1">
    <source>
        <dbReference type="ARBA" id="ARBA00023002"/>
    </source>
</evidence>
<dbReference type="GO" id="GO:0006208">
    <property type="term" value="P:pyrimidine nucleobase catabolic process"/>
    <property type="evidence" value="ECO:0007669"/>
    <property type="project" value="TreeGrafter"/>
</dbReference>
<dbReference type="SMART" id="SM00903">
    <property type="entry name" value="Flavin_Reduct"/>
    <property type="match status" value="1"/>
</dbReference>
<feature type="domain" description="Flavin reductase like" evidence="2">
    <location>
        <begin position="52"/>
        <end position="197"/>
    </location>
</feature>
<dbReference type="GO" id="GO:0042602">
    <property type="term" value="F:riboflavin reductase (NADPH) activity"/>
    <property type="evidence" value="ECO:0007669"/>
    <property type="project" value="TreeGrafter"/>
</dbReference>
<dbReference type="InterPro" id="IPR012349">
    <property type="entry name" value="Split_barrel_FMN-bd"/>
</dbReference>
<dbReference type="SUPFAM" id="SSF50475">
    <property type="entry name" value="FMN-binding split barrel"/>
    <property type="match status" value="1"/>
</dbReference>
<proteinExistence type="predicted"/>
<accession>A9HE57</accession>
<reference evidence="3 4" key="1">
    <citation type="journal article" date="2009" name="BMC Genomics">
        <title>Complete genome sequence of the sugarcane nitrogen-fixing endophyte Gluconacetobacter diazotrophicus Pal5.</title>
        <authorList>
            <person name="Bertalan M."/>
            <person name="Albano R."/>
            <person name="Padua V."/>
            <person name="Rouws L."/>
            <person name="Rojas C."/>
            <person name="Hemerly A."/>
            <person name="Teixeira K."/>
            <person name="Schwab S."/>
            <person name="Araujo J."/>
            <person name="Oliveira A."/>
            <person name="Franca L."/>
            <person name="Magalhaes V."/>
            <person name="Alqueres S."/>
            <person name="Cardoso A."/>
            <person name="Almeida W."/>
            <person name="Loureiro M.M."/>
            <person name="Nogueira E."/>
            <person name="Cidade D."/>
            <person name="Oliveira D."/>
            <person name="Simao T."/>
            <person name="Macedo J."/>
            <person name="Valadao A."/>
            <person name="Dreschsel M."/>
            <person name="Freitas F."/>
            <person name="Vidal M."/>
            <person name="Guedes H."/>
            <person name="Rodrigues E."/>
            <person name="Meneses C."/>
            <person name="Brioso P."/>
            <person name="Pozzer L."/>
            <person name="Figueiredo D."/>
            <person name="Montano H."/>
            <person name="Junior J."/>
            <person name="Filho G."/>
            <person name="Flores V."/>
            <person name="Ferreira B."/>
            <person name="Branco A."/>
            <person name="Gonzalez P."/>
            <person name="Guillobel H."/>
            <person name="Lemos M."/>
            <person name="Seibel L."/>
            <person name="Macedo J."/>
            <person name="Alves-Ferreira M."/>
            <person name="Sachetto-Martins G."/>
            <person name="Coelho A."/>
            <person name="Santos E."/>
            <person name="Amaral G."/>
            <person name="Neves A."/>
            <person name="Pacheco A.B."/>
            <person name="Carvalho D."/>
            <person name="Lery L."/>
            <person name="Bisch P."/>
            <person name="Rossle S.C."/>
            <person name="Urmenyi T."/>
            <person name="Kruger W.V."/>
            <person name="Martins O."/>
            <person name="Baldani J.I."/>
            <person name="Ferreira P.C."/>
        </authorList>
    </citation>
    <scope>NUCLEOTIDE SEQUENCE [LARGE SCALE GENOMIC DNA]</scope>
    <source>
        <strain evidence="4">ATCC 49037 / DSM 5601 / CCUG 37298 / CIP 103539 / LMG 7603 / PAl5</strain>
    </source>
</reference>
<keyword evidence="4" id="KW-1185">Reference proteome</keyword>
<dbReference type="Pfam" id="PF01613">
    <property type="entry name" value="Flavin_Reduct"/>
    <property type="match status" value="1"/>
</dbReference>
<dbReference type="InterPro" id="IPR002563">
    <property type="entry name" value="Flavin_Rdtase-like_dom"/>
</dbReference>
<keyword evidence="1" id="KW-0560">Oxidoreductase</keyword>
<dbReference type="KEGG" id="gdi:GDI1244"/>
<gene>
    <name evidence="3" type="primary">rutF</name>
    <name evidence="3" type="ordered locus">GDI1244</name>
</gene>
<dbReference type="GO" id="GO:0010181">
    <property type="term" value="F:FMN binding"/>
    <property type="evidence" value="ECO:0007669"/>
    <property type="project" value="InterPro"/>
</dbReference>
<name>A9HE57_GLUDA</name>
<sequence>MMVVSSCFPLRDNMTEDAALVCRPVETDQTDTDDGRKGMDMTVDSQTYRDAMARLGAAVNVVTTGTLDDPVGFTASAVCSVTDAPPTLLVCMNRSARARTAFHTGGAMCINVLSAGQRDISGTFAGPMDMYERFTVGHWTTMTSGAPALEEAMASFDCRIDRIVEVGTHSVMFGVVDAIRLGAALGGLVYFNRTYHVLPHGGHDL</sequence>
<organism evidence="3 4">
    <name type="scientific">Gluconacetobacter diazotrophicus (strain ATCC 49037 / DSM 5601 / CCUG 37298 / CIP 103539 / LMG 7603 / PAl5)</name>
    <dbReference type="NCBI Taxonomy" id="272568"/>
    <lineage>
        <taxon>Bacteria</taxon>
        <taxon>Pseudomonadati</taxon>
        <taxon>Pseudomonadota</taxon>
        <taxon>Alphaproteobacteria</taxon>
        <taxon>Acetobacterales</taxon>
        <taxon>Acetobacteraceae</taxon>
        <taxon>Gluconacetobacter</taxon>
    </lineage>
</organism>
<evidence type="ECO:0000313" key="3">
    <source>
        <dbReference type="EMBL" id="CAP55187.1"/>
    </source>
</evidence>
<dbReference type="Gene3D" id="2.30.110.10">
    <property type="entry name" value="Electron Transport, Fmn-binding Protein, Chain A"/>
    <property type="match status" value="1"/>
</dbReference>
<dbReference type="PANTHER" id="PTHR30466:SF1">
    <property type="entry name" value="FMN REDUCTASE (NADH) RUTF"/>
    <property type="match status" value="1"/>
</dbReference>
<dbReference type="Proteomes" id="UP000001176">
    <property type="component" value="Chromosome"/>
</dbReference>
<protein>
    <submittedName>
        <fullName evidence="3">Putative flavin reductase</fullName>
    </submittedName>
</protein>
<dbReference type="EMBL" id="AM889285">
    <property type="protein sequence ID" value="CAP55187.1"/>
    <property type="molecule type" value="Genomic_DNA"/>
</dbReference>
<dbReference type="InterPro" id="IPR050268">
    <property type="entry name" value="NADH-dep_flavin_reductase"/>
</dbReference>
<evidence type="ECO:0000259" key="2">
    <source>
        <dbReference type="SMART" id="SM00903"/>
    </source>
</evidence>
<dbReference type="AlphaFoldDB" id="A9HE57"/>
<dbReference type="PANTHER" id="PTHR30466">
    <property type="entry name" value="FLAVIN REDUCTASE"/>
    <property type="match status" value="1"/>
</dbReference>
<evidence type="ECO:0000313" key="4">
    <source>
        <dbReference type="Proteomes" id="UP000001176"/>
    </source>
</evidence>